<organism evidence="1 2">
    <name type="scientific">Xanthomonas bonasiae</name>
    <dbReference type="NCBI Taxonomy" id="2810351"/>
    <lineage>
        <taxon>Bacteria</taxon>
        <taxon>Pseudomonadati</taxon>
        <taxon>Pseudomonadota</taxon>
        <taxon>Gammaproteobacteria</taxon>
        <taxon>Lysobacterales</taxon>
        <taxon>Lysobacteraceae</taxon>
        <taxon>Xanthomonas</taxon>
    </lineage>
</organism>
<reference evidence="1 2" key="1">
    <citation type="submission" date="2021-02" db="EMBL/GenBank/DDBJ databases">
        <title>Taxonomically Unique Crown Gall-Associated Xanthomonas Stains Have Deficiency in Virulence Repertories.</title>
        <authorList>
            <person name="Mafakheri H."/>
            <person name="Taghavi S.M."/>
            <person name="Dimkic I."/>
            <person name="Nemanja K."/>
            <person name="Osdaghi E."/>
        </authorList>
    </citation>
    <scope>NUCLEOTIDE SEQUENCE [LARGE SCALE GENOMIC DNA]</scope>
    <source>
        <strain evidence="1 2">FX4</strain>
    </source>
</reference>
<keyword evidence="2" id="KW-1185">Reference proteome</keyword>
<evidence type="ECO:0000313" key="2">
    <source>
        <dbReference type="Proteomes" id="UP000695802"/>
    </source>
</evidence>
<evidence type="ECO:0000313" key="1">
    <source>
        <dbReference type="EMBL" id="MBN6101455.1"/>
    </source>
</evidence>
<dbReference type="Proteomes" id="UP000695802">
    <property type="component" value="Unassembled WGS sequence"/>
</dbReference>
<protein>
    <submittedName>
        <fullName evidence="1">Uncharacterized protein</fullName>
    </submittedName>
</protein>
<name>A0ABS3B1I3_9XANT</name>
<dbReference type="RefSeq" id="WP_206228963.1">
    <property type="nucleotide sequence ID" value="NZ_JAFIWB010000003.1"/>
</dbReference>
<gene>
    <name evidence="1" type="ORF">JR064_04680</name>
</gene>
<proteinExistence type="predicted"/>
<accession>A0ABS3B1I3</accession>
<comment type="caution">
    <text evidence="1">The sequence shown here is derived from an EMBL/GenBank/DDBJ whole genome shotgun (WGS) entry which is preliminary data.</text>
</comment>
<dbReference type="EMBL" id="JAFIWB010000003">
    <property type="protein sequence ID" value="MBN6101455.1"/>
    <property type="molecule type" value="Genomic_DNA"/>
</dbReference>
<sequence length="68" mass="7977">MARCFRADRFARPFLRSTPFAQASPKPRDLPRTEVLGMALKQCEDRRMRLARAALQFLFRSLLDRLPL</sequence>